<feature type="domain" description="N(4)-bis(aminopropyl)spermidine synthase C-terminal" evidence="1">
    <location>
        <begin position="112"/>
        <end position="303"/>
    </location>
</feature>
<dbReference type="RefSeq" id="WP_012874253.1">
    <property type="nucleotide sequence ID" value="NC_013525.1"/>
</dbReference>
<dbReference type="KEGG" id="ttr:Tter_0296"/>
<accession>D1CE62</accession>
<organism evidence="2 3">
    <name type="scientific">Thermobaculum terrenum (strain ATCC BAA-798 / CCMEE 7001 / YNP1)</name>
    <dbReference type="NCBI Taxonomy" id="525904"/>
    <lineage>
        <taxon>Bacteria</taxon>
        <taxon>Bacillati</taxon>
        <taxon>Chloroflexota</taxon>
        <taxon>Chloroflexia</taxon>
        <taxon>Candidatus Thermobaculales</taxon>
        <taxon>Candidatus Thermobaculaceae</taxon>
        <taxon>Thermobaculum</taxon>
    </lineage>
</organism>
<evidence type="ECO:0000259" key="1">
    <source>
        <dbReference type="Pfam" id="PF01861"/>
    </source>
</evidence>
<dbReference type="Gene3D" id="3.40.50.150">
    <property type="entry name" value="Vaccinia Virus protein VP39"/>
    <property type="match status" value="1"/>
</dbReference>
<sequence>MINTSLSDLARAVSDAASLKEGPDAVIRLLQVVAARGPISAKELSQSIGLPIPVLAAVRRELESRGILERKGGIVLTDNGKRLLEGQTYRFLGVCEACSGAGLLIPDELSPLLDKLRLYRANRPQVDVSLDQSFILPEYNLRRCLFALNHGLLAGRRVLFIGDDDAGSLCVGLLAAYLGFHVDLTVLDIDHRILSYVQTACDEEGIEVKLLDHDARDPLPTYISSTFDTVFIDPPYTLTGLELFLSRAVDALVKQEGSAVVLSFGRKPPSESVQIMEKICNMHLYVSDVRPSFNRYEGASVLAGASDIYLLRATHISKPTIKGRYTREIYTGDVRPKVRTYICTKCGSSYKIAPGEKWQTIEALKAEGCPRCGNRSFRRQSSTLSG</sequence>
<evidence type="ECO:0000313" key="2">
    <source>
        <dbReference type="EMBL" id="ACZ41218.1"/>
    </source>
</evidence>
<proteinExistence type="predicted"/>
<reference evidence="3" key="1">
    <citation type="journal article" date="2010" name="Stand. Genomic Sci.">
        <title>Complete genome sequence of 'Thermobaculum terrenum' type strain (YNP1).</title>
        <authorList>
            <person name="Kiss H."/>
            <person name="Cleland D."/>
            <person name="Lapidus A."/>
            <person name="Lucas S."/>
            <person name="Glavina Del Rio T."/>
            <person name="Nolan M."/>
            <person name="Tice H."/>
            <person name="Han C."/>
            <person name="Goodwin L."/>
            <person name="Pitluck S."/>
            <person name="Liolios K."/>
            <person name="Ivanova N."/>
            <person name="Mavromatis K."/>
            <person name="Ovchinnikova G."/>
            <person name="Pati A."/>
            <person name="Chen A."/>
            <person name="Palaniappan K."/>
            <person name="Land M."/>
            <person name="Hauser L."/>
            <person name="Chang Y."/>
            <person name="Jeffries C."/>
            <person name="Lu M."/>
            <person name="Brettin T."/>
            <person name="Detter J."/>
            <person name="Goker M."/>
            <person name="Tindall B."/>
            <person name="Beck B."/>
            <person name="McDermott T."/>
            <person name="Woyke T."/>
            <person name="Bristow J."/>
            <person name="Eisen J."/>
            <person name="Markowitz V."/>
            <person name="Hugenholtz P."/>
            <person name="Kyrpides N."/>
            <person name="Klenk H."/>
            <person name="Cheng J."/>
        </authorList>
    </citation>
    <scope>NUCLEOTIDE SEQUENCE [LARGE SCALE GENOMIC DNA]</scope>
    <source>
        <strain evidence="3">ATCC BAA-798 / YNP1</strain>
    </source>
</reference>
<dbReference type="GO" id="GO:0008168">
    <property type="term" value="F:methyltransferase activity"/>
    <property type="evidence" value="ECO:0007669"/>
    <property type="project" value="InterPro"/>
</dbReference>
<dbReference type="Proteomes" id="UP000000323">
    <property type="component" value="Chromosome 1"/>
</dbReference>
<dbReference type="InterPro" id="IPR029063">
    <property type="entry name" value="SAM-dependent_MTases_sf"/>
</dbReference>
<dbReference type="AlphaFoldDB" id="D1CE62"/>
<dbReference type="InterPro" id="IPR002723">
    <property type="entry name" value="BpsA_C"/>
</dbReference>
<dbReference type="InterPro" id="IPR002052">
    <property type="entry name" value="DNA_methylase_N6_adenine_CS"/>
</dbReference>
<evidence type="ECO:0000313" key="3">
    <source>
        <dbReference type="Proteomes" id="UP000000323"/>
    </source>
</evidence>
<dbReference type="InterPro" id="IPR051720">
    <property type="entry name" value="rRNA_MeTrfase/Polyamine_Synth"/>
</dbReference>
<dbReference type="PROSITE" id="PS00092">
    <property type="entry name" value="N6_MTASE"/>
    <property type="match status" value="1"/>
</dbReference>
<dbReference type="GO" id="GO:0006596">
    <property type="term" value="P:polyamine biosynthetic process"/>
    <property type="evidence" value="ECO:0007669"/>
    <property type="project" value="TreeGrafter"/>
</dbReference>
<dbReference type="PANTHER" id="PTHR23290">
    <property type="entry name" value="RRNA N6-ADENOSINE-METHYLTRANSFERASE METTL5"/>
    <property type="match status" value="1"/>
</dbReference>
<dbReference type="SUPFAM" id="SSF53335">
    <property type="entry name" value="S-adenosyl-L-methionine-dependent methyltransferases"/>
    <property type="match status" value="1"/>
</dbReference>
<name>D1CE62_THET1</name>
<dbReference type="SUPFAM" id="SSF46785">
    <property type="entry name" value="Winged helix' DNA-binding domain"/>
    <property type="match status" value="1"/>
</dbReference>
<dbReference type="InterPro" id="IPR036390">
    <property type="entry name" value="WH_DNA-bd_sf"/>
</dbReference>
<dbReference type="STRING" id="525904.Tter_0296"/>
<dbReference type="GO" id="GO:0003676">
    <property type="term" value="F:nucleic acid binding"/>
    <property type="evidence" value="ECO:0007669"/>
    <property type="project" value="InterPro"/>
</dbReference>
<dbReference type="HOGENOM" id="CLU_042160_0_0_0"/>
<dbReference type="Pfam" id="PF01861">
    <property type="entry name" value="BpsA_C"/>
    <property type="match status" value="1"/>
</dbReference>
<dbReference type="GO" id="GO:0032259">
    <property type="term" value="P:methylation"/>
    <property type="evidence" value="ECO:0007669"/>
    <property type="project" value="InterPro"/>
</dbReference>
<dbReference type="EMBL" id="CP001825">
    <property type="protein sequence ID" value="ACZ41218.1"/>
    <property type="molecule type" value="Genomic_DNA"/>
</dbReference>
<protein>
    <recommendedName>
        <fullName evidence="1">N(4)-bis(aminopropyl)spermidine synthase C-terminal domain-containing protein</fullName>
    </recommendedName>
</protein>
<keyword evidence="3" id="KW-1185">Reference proteome</keyword>
<dbReference type="eggNOG" id="COG1568">
    <property type="taxonomic scope" value="Bacteria"/>
</dbReference>
<dbReference type="PANTHER" id="PTHR23290:SF0">
    <property type="entry name" value="RRNA N6-ADENOSINE-METHYLTRANSFERASE METTL5"/>
    <property type="match status" value="1"/>
</dbReference>
<gene>
    <name evidence="2" type="ordered locus">Tter_0296</name>
</gene>